<evidence type="ECO:0000256" key="6">
    <source>
        <dbReference type="SAM" id="MobiDB-lite"/>
    </source>
</evidence>
<accession>A0AAW1FWF5</accession>
<dbReference type="AlphaFoldDB" id="A0AAW1FWF5"/>
<keyword evidence="3 7" id="KW-0732">Signal</keyword>
<gene>
    <name evidence="9" type="ORF">VZT92_004059</name>
</gene>
<evidence type="ECO:0000313" key="9">
    <source>
        <dbReference type="EMBL" id="KAK9538918.1"/>
    </source>
</evidence>
<dbReference type="Proteomes" id="UP001488805">
    <property type="component" value="Unassembled WGS sequence"/>
</dbReference>
<evidence type="ECO:0000259" key="8">
    <source>
        <dbReference type="PROSITE" id="PS50923"/>
    </source>
</evidence>
<feature type="signal peptide" evidence="7">
    <location>
        <begin position="1"/>
        <end position="20"/>
    </location>
</feature>
<feature type="chain" id="PRO_5043643122" description="Sushi domain-containing protein" evidence="7">
    <location>
        <begin position="21"/>
        <end position="363"/>
    </location>
</feature>
<feature type="compositionally biased region" description="Gly residues" evidence="6">
    <location>
        <begin position="212"/>
        <end position="223"/>
    </location>
</feature>
<evidence type="ECO:0000256" key="3">
    <source>
        <dbReference type="ARBA" id="ARBA00022729"/>
    </source>
</evidence>
<comment type="subcellular location">
    <subcellularLocation>
        <location evidence="1">Virion</location>
    </subcellularLocation>
</comment>
<proteinExistence type="predicted"/>
<comment type="caution">
    <text evidence="5">Lacks conserved residue(s) required for the propagation of feature annotation.</text>
</comment>
<protein>
    <recommendedName>
        <fullName evidence="8">Sushi domain-containing protein</fullName>
    </recommendedName>
</protein>
<evidence type="ECO:0000256" key="4">
    <source>
        <dbReference type="ARBA" id="ARBA00023157"/>
    </source>
</evidence>
<dbReference type="Pfam" id="PF00084">
    <property type="entry name" value="Sushi"/>
    <property type="match status" value="4"/>
</dbReference>
<dbReference type="PANTHER" id="PTHR45785:SF2">
    <property type="entry name" value="COMPLEMENT FACTOR H-RELATED"/>
    <property type="match status" value="1"/>
</dbReference>
<feature type="domain" description="Sushi" evidence="8">
    <location>
        <begin position="239"/>
        <end position="292"/>
    </location>
</feature>
<feature type="domain" description="Sushi" evidence="8">
    <location>
        <begin position="147"/>
        <end position="209"/>
    </location>
</feature>
<keyword evidence="4" id="KW-1015">Disulfide bond</keyword>
<dbReference type="Gene3D" id="2.10.70.10">
    <property type="entry name" value="Complement Module, domain 1"/>
    <property type="match status" value="4"/>
</dbReference>
<evidence type="ECO:0000256" key="1">
    <source>
        <dbReference type="ARBA" id="ARBA00004328"/>
    </source>
</evidence>
<reference evidence="9 10" key="1">
    <citation type="journal article" date="2024" name="Genome Biol. Evol.">
        <title>Chromosome-level genome assembly of the viviparous eelpout Zoarces viviparus.</title>
        <authorList>
            <person name="Fuhrmann N."/>
            <person name="Brasseur M.V."/>
            <person name="Bakowski C.E."/>
            <person name="Podsiadlowski L."/>
            <person name="Prost S."/>
            <person name="Krehenwinkel H."/>
            <person name="Mayer C."/>
        </authorList>
    </citation>
    <scope>NUCLEOTIDE SEQUENCE [LARGE SCALE GENOMIC DNA]</scope>
    <source>
        <strain evidence="9">NO-MEL_2022_Ind0_liver</strain>
    </source>
</reference>
<feature type="domain" description="Sushi" evidence="8">
    <location>
        <begin position="26"/>
        <end position="85"/>
    </location>
</feature>
<comment type="caution">
    <text evidence="9">The sequence shown here is derived from an EMBL/GenBank/DDBJ whole genome shotgun (WGS) entry which is preliminary data.</text>
</comment>
<dbReference type="InterPro" id="IPR000436">
    <property type="entry name" value="Sushi_SCR_CCP_dom"/>
</dbReference>
<organism evidence="9 10">
    <name type="scientific">Zoarces viviparus</name>
    <name type="common">Viviparous eelpout</name>
    <name type="synonym">Blennius viviparus</name>
    <dbReference type="NCBI Taxonomy" id="48416"/>
    <lineage>
        <taxon>Eukaryota</taxon>
        <taxon>Metazoa</taxon>
        <taxon>Chordata</taxon>
        <taxon>Craniata</taxon>
        <taxon>Vertebrata</taxon>
        <taxon>Euteleostomi</taxon>
        <taxon>Actinopterygii</taxon>
        <taxon>Neopterygii</taxon>
        <taxon>Teleostei</taxon>
        <taxon>Neoteleostei</taxon>
        <taxon>Acanthomorphata</taxon>
        <taxon>Eupercaria</taxon>
        <taxon>Perciformes</taxon>
        <taxon>Cottioidei</taxon>
        <taxon>Zoarcales</taxon>
        <taxon>Zoarcidae</taxon>
        <taxon>Zoarcinae</taxon>
        <taxon>Zoarces</taxon>
    </lineage>
</organism>
<dbReference type="InterPro" id="IPR051503">
    <property type="entry name" value="ComplSys_Reg/VirEntry_Med"/>
</dbReference>
<dbReference type="SMART" id="SM00032">
    <property type="entry name" value="CCP"/>
    <property type="match status" value="4"/>
</dbReference>
<evidence type="ECO:0000256" key="7">
    <source>
        <dbReference type="SAM" id="SignalP"/>
    </source>
</evidence>
<dbReference type="InterPro" id="IPR035976">
    <property type="entry name" value="Sushi/SCR/CCP_sf"/>
</dbReference>
<evidence type="ECO:0000256" key="5">
    <source>
        <dbReference type="PROSITE-ProRule" id="PRU00302"/>
    </source>
</evidence>
<evidence type="ECO:0000313" key="10">
    <source>
        <dbReference type="Proteomes" id="UP001488805"/>
    </source>
</evidence>
<dbReference type="SUPFAM" id="SSF57535">
    <property type="entry name" value="Complement control module/SCR domain"/>
    <property type="match status" value="4"/>
</dbReference>
<keyword evidence="10" id="KW-1185">Reference proteome</keyword>
<keyword evidence="2 5" id="KW-0768">Sushi</keyword>
<dbReference type="EMBL" id="JBCEZU010000023">
    <property type="protein sequence ID" value="KAK9538918.1"/>
    <property type="molecule type" value="Genomic_DNA"/>
</dbReference>
<feature type="region of interest" description="Disordered" evidence="6">
    <location>
        <begin position="212"/>
        <end position="241"/>
    </location>
</feature>
<name>A0AAW1FWF5_ZOAVI</name>
<sequence>MCVRGHLGFALLLWFQGVLHVQTSDQPCSAPTLNGGYLVPEKDTYNHEAKLTYACDNGRKPAVEGWWATSTCLNGTWSPQPQCIDEKACIAPDIPNAKYIEKSGWYNDEYKIRIKCNEGYDPKGHNVTTTCINGKWSSVPVCEKDINGCGEPPQIPHAVIIHQGYQDIFAADTGVQYECEDGYTVEGGDAKKYAYCIAGNWTQGPVCSKWGSGPGTGHGGSGGHDTSAGSGTQPEGGVNNCGKHPVVPNGDFVEKSEMFVRYQCVSYYKLVGPDTVECFSDGTWSKEPTCEATFCSVDTHRYSTFINNGVKFIRDDETVELECVKKFHQINDHYAVGRCTNGNISFSDCCTKWEQKLWAVCRG</sequence>
<dbReference type="PROSITE" id="PS50923">
    <property type="entry name" value="SUSHI"/>
    <property type="match status" value="4"/>
</dbReference>
<dbReference type="CDD" id="cd00033">
    <property type="entry name" value="CCP"/>
    <property type="match status" value="3"/>
</dbReference>
<feature type="domain" description="Sushi" evidence="8">
    <location>
        <begin position="87"/>
        <end position="144"/>
    </location>
</feature>
<evidence type="ECO:0000256" key="2">
    <source>
        <dbReference type="ARBA" id="ARBA00022659"/>
    </source>
</evidence>
<dbReference type="PANTHER" id="PTHR45785">
    <property type="entry name" value="COMPLEMENT FACTOR H-RELATED"/>
    <property type="match status" value="1"/>
</dbReference>